<accession>A0ABY2KP95</accession>
<organism evidence="3 4">
    <name type="scientific">Pseudotabrizicola sediminis</name>
    <dbReference type="NCBI Taxonomy" id="2486418"/>
    <lineage>
        <taxon>Bacteria</taxon>
        <taxon>Pseudomonadati</taxon>
        <taxon>Pseudomonadota</taxon>
        <taxon>Alphaproteobacteria</taxon>
        <taxon>Rhodobacterales</taxon>
        <taxon>Paracoccaceae</taxon>
        <taxon>Pseudotabrizicola</taxon>
    </lineage>
</organism>
<dbReference type="SUPFAM" id="SSF51735">
    <property type="entry name" value="NAD(P)-binding Rossmann-fold domains"/>
    <property type="match status" value="1"/>
</dbReference>
<dbReference type="Pfam" id="PF01408">
    <property type="entry name" value="GFO_IDH_MocA"/>
    <property type="match status" value="1"/>
</dbReference>
<evidence type="ECO:0000259" key="2">
    <source>
        <dbReference type="Pfam" id="PF02894"/>
    </source>
</evidence>
<dbReference type="InterPro" id="IPR036291">
    <property type="entry name" value="NAD(P)-bd_dom_sf"/>
</dbReference>
<dbReference type="Pfam" id="PF02894">
    <property type="entry name" value="GFO_IDH_MocA_C"/>
    <property type="match status" value="1"/>
</dbReference>
<dbReference type="RefSeq" id="WP_135428892.1">
    <property type="nucleotide sequence ID" value="NZ_RPEM01000002.1"/>
</dbReference>
<feature type="domain" description="Gfo/Idh/MocA-like oxidoreductase N-terminal" evidence="1">
    <location>
        <begin position="1"/>
        <end position="129"/>
    </location>
</feature>
<reference evidence="3 4" key="1">
    <citation type="submission" date="2018-11" db="EMBL/GenBank/DDBJ databases">
        <title>Tabrizicola sp. isolated from sediment of alpine lake.</title>
        <authorList>
            <person name="Liu Z."/>
        </authorList>
    </citation>
    <scope>NUCLEOTIDE SEQUENCE [LARGE SCALE GENOMIC DNA]</scope>
    <source>
        <strain evidence="3 4">DRYC-M-16</strain>
    </source>
</reference>
<dbReference type="PANTHER" id="PTHR43377:SF2">
    <property type="entry name" value="BINDING ROSSMANN FOLD OXIDOREDUCTASE, PUTATIVE (AFU_ORTHOLOGUE AFUA_4G00560)-RELATED"/>
    <property type="match status" value="1"/>
</dbReference>
<dbReference type="InterPro" id="IPR000683">
    <property type="entry name" value="Gfo/Idh/MocA-like_OxRdtase_N"/>
</dbReference>
<dbReference type="Gene3D" id="3.30.360.10">
    <property type="entry name" value="Dihydrodipicolinate Reductase, domain 2"/>
    <property type="match status" value="1"/>
</dbReference>
<dbReference type="EMBL" id="RPEM01000002">
    <property type="protein sequence ID" value="TGD44520.1"/>
    <property type="molecule type" value="Genomic_DNA"/>
</dbReference>
<proteinExistence type="predicted"/>
<sequence length="425" mass="45857">MKVALVGCGSRHQMFRNALTGPYADRHELVALCDSNPYRLSLSAAAVAKPGTNGIATYLSADFDRMLAEQGADTVLISTPDNTHAGYIVRALEAGCDVICEKPMTIDLPSLRQILAAQDRTGRKVRVAFNYRYAPARQQIRALLAAGTIGTVTGLDFRWHLDQVHGSDYFRRWHRDKANSGGLFVHKATHHFDLMNWWLGTTPAAISASGGRHAYSPVRAAELGLVGHGPRCTGCPVALRCPYPLDLDADKRLAALYRDAEAEDGYHRDQCIFSPEITLEDTLQAQIRFANGATANYSLTAYAPWEGLEVMFYGTGGQLSHRHVEVHGVFGGKRPKEKQSVTTTLHLAGQDPTNLAVPKAQGDHGGADPLMLQDIFGEGGSETHASDHRAGAWSILAGIAANAALASGQVEEIGDLLAQVGIARI</sequence>
<name>A0ABY2KP95_9RHOB</name>
<evidence type="ECO:0000313" key="4">
    <source>
        <dbReference type="Proteomes" id="UP000297741"/>
    </source>
</evidence>
<gene>
    <name evidence="3" type="ORF">EEB11_02705</name>
</gene>
<dbReference type="InterPro" id="IPR004104">
    <property type="entry name" value="Gfo/Idh/MocA-like_OxRdtase_C"/>
</dbReference>
<comment type="caution">
    <text evidence="3">The sequence shown here is derived from an EMBL/GenBank/DDBJ whole genome shotgun (WGS) entry which is preliminary data.</text>
</comment>
<keyword evidence="4" id="KW-1185">Reference proteome</keyword>
<protein>
    <submittedName>
        <fullName evidence="3">Gfo/Idh/MocA family oxidoreductase</fullName>
    </submittedName>
</protein>
<evidence type="ECO:0000259" key="1">
    <source>
        <dbReference type="Pfam" id="PF01408"/>
    </source>
</evidence>
<dbReference type="PANTHER" id="PTHR43377">
    <property type="entry name" value="BILIVERDIN REDUCTASE A"/>
    <property type="match status" value="1"/>
</dbReference>
<dbReference type="Gene3D" id="3.40.50.720">
    <property type="entry name" value="NAD(P)-binding Rossmann-like Domain"/>
    <property type="match status" value="1"/>
</dbReference>
<evidence type="ECO:0000313" key="3">
    <source>
        <dbReference type="EMBL" id="TGD44520.1"/>
    </source>
</evidence>
<feature type="domain" description="Gfo/Idh/MocA-like oxidoreductase C-terminal" evidence="2">
    <location>
        <begin position="142"/>
        <end position="401"/>
    </location>
</feature>
<dbReference type="Proteomes" id="UP000297741">
    <property type="component" value="Unassembled WGS sequence"/>
</dbReference>
<dbReference type="InterPro" id="IPR051450">
    <property type="entry name" value="Gfo/Idh/MocA_Oxidoreductases"/>
</dbReference>
<dbReference type="SUPFAM" id="SSF55347">
    <property type="entry name" value="Glyceraldehyde-3-phosphate dehydrogenase-like, C-terminal domain"/>
    <property type="match status" value="1"/>
</dbReference>